<keyword evidence="2" id="KW-0732">Signal</keyword>
<dbReference type="InterPro" id="IPR006059">
    <property type="entry name" value="SBP"/>
</dbReference>
<dbReference type="InterPro" id="IPR050490">
    <property type="entry name" value="Bact_solute-bd_prot1"/>
</dbReference>
<keyword evidence="7" id="KW-1185">Reference proteome</keyword>
<dbReference type="SUPFAM" id="SSF53850">
    <property type="entry name" value="Periplasmic binding protein-like II"/>
    <property type="match status" value="1"/>
</dbReference>
<protein>
    <submittedName>
        <fullName evidence="6">Extracellular solute-binding protein</fullName>
    </submittedName>
</protein>
<evidence type="ECO:0000313" key="6">
    <source>
        <dbReference type="EMBL" id="MEB8338832.1"/>
    </source>
</evidence>
<keyword evidence="3" id="KW-0472">Membrane</keyword>
<proteinExistence type="predicted"/>
<name>A0ABU6F7R2_9ACTN</name>
<evidence type="ECO:0000256" key="4">
    <source>
        <dbReference type="ARBA" id="ARBA00023139"/>
    </source>
</evidence>
<dbReference type="PROSITE" id="PS51257">
    <property type="entry name" value="PROKAR_LIPOPROTEIN"/>
    <property type="match status" value="1"/>
</dbReference>
<evidence type="ECO:0000256" key="1">
    <source>
        <dbReference type="ARBA" id="ARBA00022475"/>
    </source>
</evidence>
<evidence type="ECO:0000256" key="3">
    <source>
        <dbReference type="ARBA" id="ARBA00023136"/>
    </source>
</evidence>
<reference evidence="6 7" key="1">
    <citation type="submission" date="2022-10" db="EMBL/GenBank/DDBJ databases">
        <authorList>
            <person name="Xie J."/>
            <person name="Shen N."/>
        </authorList>
    </citation>
    <scope>NUCLEOTIDE SEQUENCE [LARGE SCALE GENOMIC DNA]</scope>
    <source>
        <strain evidence="6 7">YIM65594</strain>
    </source>
</reference>
<keyword evidence="5" id="KW-0449">Lipoprotein</keyword>
<sequence>MRYVRRLALATSVTASLVLTGCGVGGGGGDDGGKAQDAAKGKITGSISFQTWNLKAGFKGYFEDVVDTFEKKHPGTKVKWIDQPAEGYADKLSADAAGDTLPDVINLDRSTAAPLAKAKLLLDLDEADPGAGKDYLAGAWKSNDWKDAGGHYAYPWYLNTGPTLYNTGLFKKAGMNTKKLPTTYDELFDQAMEMAKKSKKQYAMIGQLPGTDVMAKYGIKVMNDAQTKYVFNSPEGVAFVKKYVELYKAGAIIPEALSQDYVNEGKNFQSGRLAYLPGSSYTVKELKKNAPSVYKNLAIQPQITNNAPGMYIQSVGVSAHTKNSATALAFARFVTDAENQLAFAKEADVFPSGSDGAKAEYFHADDGSDAAKVRVLSADQLDKAVEYTWPGTSEAQKTDLREQIALAVSGKKSVKKALDDAVAFANKQAQDGK</sequence>
<dbReference type="PANTHER" id="PTHR43649">
    <property type="entry name" value="ARABINOSE-BINDING PROTEIN-RELATED"/>
    <property type="match status" value="1"/>
</dbReference>
<accession>A0ABU6F7R2</accession>
<organism evidence="6 7">
    <name type="scientific">Streptomyces endophyticus</name>
    <dbReference type="NCBI Taxonomy" id="714166"/>
    <lineage>
        <taxon>Bacteria</taxon>
        <taxon>Bacillati</taxon>
        <taxon>Actinomycetota</taxon>
        <taxon>Actinomycetes</taxon>
        <taxon>Kitasatosporales</taxon>
        <taxon>Streptomycetaceae</taxon>
        <taxon>Streptomyces</taxon>
    </lineage>
</organism>
<gene>
    <name evidence="6" type="ORF">OKJ99_15150</name>
</gene>
<dbReference type="Gene3D" id="3.40.190.10">
    <property type="entry name" value="Periplasmic binding protein-like II"/>
    <property type="match status" value="1"/>
</dbReference>
<keyword evidence="4" id="KW-0564">Palmitate</keyword>
<dbReference type="Proteomes" id="UP001354931">
    <property type="component" value="Unassembled WGS sequence"/>
</dbReference>
<dbReference type="EMBL" id="JAOZYC010000104">
    <property type="protein sequence ID" value="MEB8338832.1"/>
    <property type="molecule type" value="Genomic_DNA"/>
</dbReference>
<comment type="caution">
    <text evidence="6">The sequence shown here is derived from an EMBL/GenBank/DDBJ whole genome shotgun (WGS) entry which is preliminary data.</text>
</comment>
<evidence type="ECO:0000256" key="5">
    <source>
        <dbReference type="ARBA" id="ARBA00023288"/>
    </source>
</evidence>
<dbReference type="Pfam" id="PF01547">
    <property type="entry name" value="SBP_bac_1"/>
    <property type="match status" value="1"/>
</dbReference>
<evidence type="ECO:0000313" key="7">
    <source>
        <dbReference type="Proteomes" id="UP001354931"/>
    </source>
</evidence>
<dbReference type="PANTHER" id="PTHR43649:SF33">
    <property type="entry name" value="POLYGALACTURONAN_RHAMNOGALACTURONAN-BINDING PROTEIN YTCQ"/>
    <property type="match status" value="1"/>
</dbReference>
<keyword evidence="1" id="KW-1003">Cell membrane</keyword>
<evidence type="ECO:0000256" key="2">
    <source>
        <dbReference type="ARBA" id="ARBA00022729"/>
    </source>
</evidence>